<dbReference type="PANTHER" id="PTHR43153">
    <property type="entry name" value="ELECTRON TRANSFER FLAVOPROTEIN ALPHA"/>
    <property type="match status" value="1"/>
</dbReference>
<feature type="domain" description="Electron transfer flavoprotein alpha/beta-subunit N-terminal" evidence="3">
    <location>
        <begin position="295"/>
        <end position="491"/>
    </location>
</feature>
<dbReference type="Proteomes" id="UP000178187">
    <property type="component" value="Unassembled WGS sequence"/>
</dbReference>
<dbReference type="GO" id="GO:0009055">
    <property type="term" value="F:electron transfer activity"/>
    <property type="evidence" value="ECO:0007669"/>
    <property type="project" value="InterPro"/>
</dbReference>
<dbReference type="Gene3D" id="3.40.50.620">
    <property type="entry name" value="HUPs"/>
    <property type="match status" value="2"/>
</dbReference>
<dbReference type="SUPFAM" id="SSF52402">
    <property type="entry name" value="Adenine nucleotide alpha hydrolases-like"/>
    <property type="match status" value="2"/>
</dbReference>
<dbReference type="GO" id="GO:0050660">
    <property type="term" value="F:flavin adenine dinucleotide binding"/>
    <property type="evidence" value="ECO:0007669"/>
    <property type="project" value="InterPro"/>
</dbReference>
<name>A0A1G1KQE5_9BACT</name>
<dbReference type="AlphaFoldDB" id="A0A1G1KQE5"/>
<keyword evidence="2" id="KW-0813">Transport</keyword>
<dbReference type="InterPro" id="IPR014731">
    <property type="entry name" value="ETF_asu_C"/>
</dbReference>
<proteinExistence type="inferred from homology"/>
<comment type="similarity">
    <text evidence="1">Belongs to the ETF alpha-subunit/FixB family.</text>
</comment>
<evidence type="ECO:0000256" key="1">
    <source>
        <dbReference type="ARBA" id="ARBA00005817"/>
    </source>
</evidence>
<evidence type="ECO:0000259" key="3">
    <source>
        <dbReference type="SMART" id="SM00893"/>
    </source>
</evidence>
<reference evidence="4 5" key="1">
    <citation type="journal article" date="2016" name="Nat. Commun.">
        <title>Thousands of microbial genomes shed light on interconnected biogeochemical processes in an aquifer system.</title>
        <authorList>
            <person name="Anantharaman K."/>
            <person name="Brown C.T."/>
            <person name="Hug L.A."/>
            <person name="Sharon I."/>
            <person name="Castelle C.J."/>
            <person name="Probst A.J."/>
            <person name="Thomas B.C."/>
            <person name="Singh A."/>
            <person name="Wilkins M.J."/>
            <person name="Karaoz U."/>
            <person name="Brodie E.L."/>
            <person name="Williams K.H."/>
            <person name="Hubbard S.S."/>
            <person name="Banfield J.F."/>
        </authorList>
    </citation>
    <scope>NUCLEOTIDE SEQUENCE [LARGE SCALE GENOMIC DNA]</scope>
</reference>
<dbReference type="GO" id="GO:0033539">
    <property type="term" value="P:fatty acid beta-oxidation using acyl-CoA dehydrogenase"/>
    <property type="evidence" value="ECO:0007669"/>
    <property type="project" value="TreeGrafter"/>
</dbReference>
<dbReference type="InterPro" id="IPR001308">
    <property type="entry name" value="ETF_a/FixB"/>
</dbReference>
<comment type="caution">
    <text evidence="4">The sequence shown here is derived from an EMBL/GenBank/DDBJ whole genome shotgun (WGS) entry which is preliminary data.</text>
</comment>
<dbReference type="SUPFAM" id="SSF52467">
    <property type="entry name" value="DHS-like NAD/FAD-binding domain"/>
    <property type="match status" value="1"/>
</dbReference>
<dbReference type="InterPro" id="IPR033947">
    <property type="entry name" value="ETF_alpha_N"/>
</dbReference>
<evidence type="ECO:0000313" key="4">
    <source>
        <dbReference type="EMBL" id="OGW95160.1"/>
    </source>
</evidence>
<keyword evidence="2" id="KW-0249">Electron transport</keyword>
<dbReference type="CDD" id="cd01714">
    <property type="entry name" value="ETF_beta"/>
    <property type="match status" value="1"/>
</dbReference>
<dbReference type="PANTHER" id="PTHR43153:SF1">
    <property type="entry name" value="ELECTRON TRANSFER FLAVOPROTEIN SUBUNIT ALPHA, MITOCHONDRIAL"/>
    <property type="match status" value="1"/>
</dbReference>
<dbReference type="Pfam" id="PF01012">
    <property type="entry name" value="ETF"/>
    <property type="match status" value="2"/>
</dbReference>
<dbReference type="InterPro" id="IPR014729">
    <property type="entry name" value="Rossmann-like_a/b/a_fold"/>
</dbReference>
<dbReference type="EMBL" id="MHFR01000068">
    <property type="protein sequence ID" value="OGW95160.1"/>
    <property type="molecule type" value="Genomic_DNA"/>
</dbReference>
<feature type="domain" description="Electron transfer flavoprotein alpha/beta-subunit N-terminal" evidence="3">
    <location>
        <begin position="25"/>
        <end position="224"/>
    </location>
</feature>
<evidence type="ECO:0000256" key="2">
    <source>
        <dbReference type="ARBA" id="ARBA00022982"/>
    </source>
</evidence>
<sequence>MNFIVLIKQVPDVSNIPEEAWDREKGTLRRNMLDNVLNPLDFHAITFACQLREKFGDESGKVICLTMGPPMAKEVLLDGIARGADEAILLTDRAFSGADTIATAYSLAQCIRKVEREIFNGNREYIIITGMQSVDGDTAQVPPQVAEVLGMEQIAYAQSFDFDKRLVVKRIGPHGMESIVPKRYPVLITTTACTEPLYRSFHGMRGAREKTFHQWSAADIQVDQDKIGLKGSRTQVYRIFSPSEERKKECCFPKSVDELIDLIEQKYKQGPVAVQGKVGQVYAIGDKKPSYHGELWVYIEQWKGHVAPVSYELLAKARELAVPLKEKVGAVLVGHQISGIAKEMIARGADKVYVVDDPQLEYFLPMPYKKAVSSLVIQHKPQIMLFGATPLGRELAPRVASSSNAGLTADCTKLEIEDFIKGKVEMIAILKQTRPALGGNIMATIMTKDCDTQMATVRPGVLKANEPDPARTGEIIPFNIQITADDIRTEVIARESLVEKASLAHADIIISGGRGLGTKSSYDKFIRPLAAAFGEMFPGKVEIGASRMAVEDGFVPHEHQVGQTGTTVQPKLYIAFGISGAVQHISGMQQAEIIVVINKDPDARMFNYADLGMVSDFQTVIPQMIEAVKRRKKS</sequence>
<accession>A0A1G1KQE5</accession>
<dbReference type="InterPro" id="IPR033948">
    <property type="entry name" value="ETF_beta_N"/>
</dbReference>
<dbReference type="CDD" id="cd01715">
    <property type="entry name" value="ETF_alpha"/>
    <property type="match status" value="1"/>
</dbReference>
<gene>
    <name evidence="4" type="ORF">A3G33_04320</name>
</gene>
<evidence type="ECO:0000313" key="5">
    <source>
        <dbReference type="Proteomes" id="UP000178187"/>
    </source>
</evidence>
<dbReference type="InterPro" id="IPR029035">
    <property type="entry name" value="DHS-like_NAD/FAD-binding_dom"/>
</dbReference>
<dbReference type="SMART" id="SM00893">
    <property type="entry name" value="ETF"/>
    <property type="match status" value="2"/>
</dbReference>
<organism evidence="4 5">
    <name type="scientific">Candidatus Danuiimicrobium aquiferis</name>
    <dbReference type="NCBI Taxonomy" id="1801832"/>
    <lineage>
        <taxon>Bacteria</taxon>
        <taxon>Pseudomonadati</taxon>
        <taxon>Candidatus Omnitrophota</taxon>
        <taxon>Candidatus Danuiimicrobium</taxon>
    </lineage>
</organism>
<dbReference type="Pfam" id="PF00766">
    <property type="entry name" value="ETF_alpha"/>
    <property type="match status" value="1"/>
</dbReference>
<dbReference type="InterPro" id="IPR014730">
    <property type="entry name" value="ETF_a/b_N"/>
</dbReference>
<dbReference type="Gene3D" id="3.40.50.1220">
    <property type="entry name" value="TPP-binding domain"/>
    <property type="match status" value="1"/>
</dbReference>
<protein>
    <recommendedName>
        <fullName evidence="3">Electron transfer flavoprotein alpha/beta-subunit N-terminal domain-containing protein</fullName>
    </recommendedName>
</protein>